<reference evidence="3" key="1">
    <citation type="submission" date="2016-10" db="EMBL/GenBank/DDBJ databases">
        <authorList>
            <person name="Varghese N."/>
            <person name="Submissions S."/>
        </authorList>
    </citation>
    <scope>NUCLEOTIDE SEQUENCE [LARGE SCALE GENOMIC DNA]</scope>
    <source>
        <strain evidence="3">DSM 22619</strain>
    </source>
</reference>
<sequence length="184" mass="19866">MGRLRYNRSSWYTTGATSHGNDAAGEKSCMLCGRHTDVVATVYLGREGGTEGDVEWRPYRRAICDECIDEQLDDGPFQALVCLALQVCWVPLFSHGVSALGIGGALVAVAGIAGLVRHVLALVWRHATEDVRSRMPKWARGDTREERASRALAKVVHEDAASSGLLVHTIGEHRRTAGGDNASA</sequence>
<evidence type="ECO:0000313" key="2">
    <source>
        <dbReference type="EMBL" id="SDC41178.1"/>
    </source>
</evidence>
<proteinExistence type="predicted"/>
<gene>
    <name evidence="2" type="ORF">SAMN04487824_11343</name>
</gene>
<protein>
    <submittedName>
        <fullName evidence="2">Uncharacterized protein</fullName>
    </submittedName>
</protein>
<keyword evidence="1" id="KW-0812">Transmembrane</keyword>
<keyword evidence="1" id="KW-0472">Membrane</keyword>
<accession>A0A1G6LD61</accession>
<feature type="transmembrane region" description="Helical" evidence="1">
    <location>
        <begin position="100"/>
        <end position="124"/>
    </location>
</feature>
<keyword evidence="3" id="KW-1185">Reference proteome</keyword>
<organism evidence="2 3">
    <name type="scientific">Parafannyhessea umbonata</name>
    <dbReference type="NCBI Taxonomy" id="604330"/>
    <lineage>
        <taxon>Bacteria</taxon>
        <taxon>Bacillati</taxon>
        <taxon>Actinomycetota</taxon>
        <taxon>Coriobacteriia</taxon>
        <taxon>Coriobacteriales</taxon>
        <taxon>Atopobiaceae</taxon>
        <taxon>Parafannyhessea</taxon>
    </lineage>
</organism>
<evidence type="ECO:0000313" key="3">
    <source>
        <dbReference type="Proteomes" id="UP000198528"/>
    </source>
</evidence>
<keyword evidence="1" id="KW-1133">Transmembrane helix</keyword>
<name>A0A1G6LD61_9ACTN</name>
<dbReference type="AlphaFoldDB" id="A0A1G6LD61"/>
<evidence type="ECO:0000256" key="1">
    <source>
        <dbReference type="SAM" id="Phobius"/>
    </source>
</evidence>
<dbReference type="Proteomes" id="UP000198528">
    <property type="component" value="Unassembled WGS sequence"/>
</dbReference>
<dbReference type="EMBL" id="FMZL01000013">
    <property type="protein sequence ID" value="SDC41178.1"/>
    <property type="molecule type" value="Genomic_DNA"/>
</dbReference>
<dbReference type="RefSeq" id="WP_090846750.1">
    <property type="nucleotide sequence ID" value="NZ_FMZL01000013.1"/>
</dbReference>